<keyword evidence="7" id="KW-1185">Reference proteome</keyword>
<evidence type="ECO:0000256" key="1">
    <source>
        <dbReference type="ARBA" id="ARBA00022690"/>
    </source>
</evidence>
<dbReference type="GO" id="GO:0004867">
    <property type="term" value="F:serine-type endopeptidase inhibitor activity"/>
    <property type="evidence" value="ECO:0007669"/>
    <property type="project" value="UniProtKB-KW"/>
</dbReference>
<dbReference type="Gene3D" id="3.30.497.10">
    <property type="entry name" value="Antithrombin, subunit I, domain 2"/>
    <property type="match status" value="1"/>
</dbReference>
<feature type="signal peptide" evidence="4">
    <location>
        <begin position="1"/>
        <end position="26"/>
    </location>
</feature>
<dbReference type="PANTHER" id="PTHR11461:SF342">
    <property type="entry name" value="SERINE PROTEASE INHIBITOR 28DC"/>
    <property type="match status" value="1"/>
</dbReference>
<organism evidence="6 7">
    <name type="scientific">Leptidea sinapis</name>
    <dbReference type="NCBI Taxonomy" id="189913"/>
    <lineage>
        <taxon>Eukaryota</taxon>
        <taxon>Metazoa</taxon>
        <taxon>Ecdysozoa</taxon>
        <taxon>Arthropoda</taxon>
        <taxon>Hexapoda</taxon>
        <taxon>Insecta</taxon>
        <taxon>Pterygota</taxon>
        <taxon>Neoptera</taxon>
        <taxon>Endopterygota</taxon>
        <taxon>Lepidoptera</taxon>
        <taxon>Glossata</taxon>
        <taxon>Ditrysia</taxon>
        <taxon>Papilionoidea</taxon>
        <taxon>Pieridae</taxon>
        <taxon>Dismorphiinae</taxon>
        <taxon>Leptidea</taxon>
    </lineage>
</organism>
<dbReference type="CDD" id="cd00172">
    <property type="entry name" value="serpin"/>
    <property type="match status" value="1"/>
</dbReference>
<dbReference type="PANTHER" id="PTHR11461">
    <property type="entry name" value="SERINE PROTEASE INHIBITOR, SERPIN"/>
    <property type="match status" value="1"/>
</dbReference>
<dbReference type="InterPro" id="IPR036186">
    <property type="entry name" value="Serpin_sf"/>
</dbReference>
<evidence type="ECO:0000313" key="7">
    <source>
        <dbReference type="Proteomes" id="UP000324832"/>
    </source>
</evidence>
<evidence type="ECO:0000259" key="5">
    <source>
        <dbReference type="SMART" id="SM00093"/>
    </source>
</evidence>
<dbReference type="EMBL" id="FZQP02000670">
    <property type="protein sequence ID" value="VVC89964.1"/>
    <property type="molecule type" value="Genomic_DNA"/>
</dbReference>
<reference evidence="6 7" key="1">
    <citation type="submission" date="2017-07" db="EMBL/GenBank/DDBJ databases">
        <authorList>
            <person name="Talla V."/>
            <person name="Backstrom N."/>
        </authorList>
    </citation>
    <scope>NUCLEOTIDE SEQUENCE [LARGE SCALE GENOMIC DNA]</scope>
</reference>
<dbReference type="AlphaFoldDB" id="A0A5E4PXQ1"/>
<proteinExistence type="inferred from homology"/>
<protein>
    <recommendedName>
        <fullName evidence="5">Serpin domain-containing protein</fullName>
    </recommendedName>
</protein>
<gene>
    <name evidence="6" type="ORF">LSINAPIS_LOCUS2985</name>
</gene>
<keyword evidence="4" id="KW-0732">Signal</keyword>
<feature type="domain" description="Serpin" evidence="5">
    <location>
        <begin position="59"/>
        <end position="262"/>
    </location>
</feature>
<dbReference type="InterPro" id="IPR023796">
    <property type="entry name" value="Serpin_dom"/>
</dbReference>
<sequence>MFRTSATLTFCFFYIVCVSTTSRSIALDDDLRYEKLRIKNVLKESTPDLLALSVNEFGFKLSKLMMKNGNNSDNIVISPTGISGLLAMTLLGSVGASYQQLAKVLGFSEDLKINRENHEQFGDLLRTLSSQELSSTTLYADAIFTDSSSSLRPAYRSYLRRVYDGEALSVDFKQNVEVQMLINEWVSNHTNEKIPKFLQQPLPTDTKVVLLSALYFAAQWKHPFMPEFTKMLPFHTPNGTVMVDQMLNMGSFSFAHDSLSLQ</sequence>
<accession>A0A5E4PXQ1</accession>
<keyword evidence="2" id="KW-0722">Serine protease inhibitor</keyword>
<evidence type="ECO:0000256" key="4">
    <source>
        <dbReference type="SAM" id="SignalP"/>
    </source>
</evidence>
<evidence type="ECO:0000256" key="3">
    <source>
        <dbReference type="RuleBase" id="RU000411"/>
    </source>
</evidence>
<keyword evidence="1" id="KW-0646">Protease inhibitor</keyword>
<dbReference type="SMART" id="SM00093">
    <property type="entry name" value="SERPIN"/>
    <property type="match status" value="1"/>
</dbReference>
<name>A0A5E4PXQ1_9NEOP</name>
<dbReference type="GO" id="GO:0005615">
    <property type="term" value="C:extracellular space"/>
    <property type="evidence" value="ECO:0007669"/>
    <property type="project" value="InterPro"/>
</dbReference>
<dbReference type="InterPro" id="IPR000215">
    <property type="entry name" value="Serpin_fam"/>
</dbReference>
<dbReference type="Pfam" id="PF00079">
    <property type="entry name" value="Serpin"/>
    <property type="match status" value="1"/>
</dbReference>
<dbReference type="InterPro" id="IPR042178">
    <property type="entry name" value="Serpin_sf_1"/>
</dbReference>
<evidence type="ECO:0000256" key="2">
    <source>
        <dbReference type="ARBA" id="ARBA00022900"/>
    </source>
</evidence>
<dbReference type="SUPFAM" id="SSF56574">
    <property type="entry name" value="Serpins"/>
    <property type="match status" value="1"/>
</dbReference>
<evidence type="ECO:0000313" key="6">
    <source>
        <dbReference type="EMBL" id="VVC89964.1"/>
    </source>
</evidence>
<comment type="similarity">
    <text evidence="3">Belongs to the serpin family.</text>
</comment>
<dbReference type="Proteomes" id="UP000324832">
    <property type="component" value="Unassembled WGS sequence"/>
</dbReference>
<feature type="chain" id="PRO_5022972317" description="Serpin domain-containing protein" evidence="4">
    <location>
        <begin position="27"/>
        <end position="262"/>
    </location>
</feature>